<dbReference type="RefSeq" id="XP_014155777.1">
    <property type="nucleotide sequence ID" value="XM_014300302.1"/>
</dbReference>
<dbReference type="AlphaFoldDB" id="A0A0L0FYG3"/>
<organism evidence="1 2">
    <name type="scientific">Sphaeroforma arctica JP610</name>
    <dbReference type="NCBI Taxonomy" id="667725"/>
    <lineage>
        <taxon>Eukaryota</taxon>
        <taxon>Ichthyosporea</taxon>
        <taxon>Ichthyophonida</taxon>
        <taxon>Sphaeroforma</taxon>
    </lineage>
</organism>
<proteinExistence type="predicted"/>
<reference evidence="1 2" key="1">
    <citation type="submission" date="2011-02" db="EMBL/GenBank/DDBJ databases">
        <title>The Genome Sequence of Sphaeroforma arctica JP610.</title>
        <authorList>
            <consortium name="The Broad Institute Genome Sequencing Platform"/>
            <person name="Russ C."/>
            <person name="Cuomo C."/>
            <person name="Young S.K."/>
            <person name="Zeng Q."/>
            <person name="Gargeya S."/>
            <person name="Alvarado L."/>
            <person name="Berlin A."/>
            <person name="Chapman S.B."/>
            <person name="Chen Z."/>
            <person name="Freedman E."/>
            <person name="Gellesch M."/>
            <person name="Goldberg J."/>
            <person name="Griggs A."/>
            <person name="Gujja S."/>
            <person name="Heilman E."/>
            <person name="Heiman D."/>
            <person name="Howarth C."/>
            <person name="Mehta T."/>
            <person name="Neiman D."/>
            <person name="Pearson M."/>
            <person name="Roberts A."/>
            <person name="Saif S."/>
            <person name="Shea T."/>
            <person name="Shenoy N."/>
            <person name="Sisk P."/>
            <person name="Stolte C."/>
            <person name="Sykes S."/>
            <person name="White J."/>
            <person name="Yandava C."/>
            <person name="Burger G."/>
            <person name="Gray M.W."/>
            <person name="Holland P.W.H."/>
            <person name="King N."/>
            <person name="Lang F.B.F."/>
            <person name="Roger A.J."/>
            <person name="Ruiz-Trillo I."/>
            <person name="Haas B."/>
            <person name="Nusbaum C."/>
            <person name="Birren B."/>
        </authorList>
    </citation>
    <scope>NUCLEOTIDE SEQUENCE [LARGE SCALE GENOMIC DNA]</scope>
    <source>
        <strain evidence="1 2">JP610</strain>
    </source>
</reference>
<gene>
    <name evidence="1" type="ORF">SARC_05821</name>
</gene>
<evidence type="ECO:0000313" key="1">
    <source>
        <dbReference type="EMBL" id="KNC81875.1"/>
    </source>
</evidence>
<dbReference type="GeneID" id="25906325"/>
<sequence>MSYNPVSDLKATNLVPGVFVPVQTYVTPDFEVVDERLLGYTEEIKPHQKEFTDDFTRSMTWERSSAFFVDLHRKVFAPAHSESKDETRNKYTKYGGVGYILGNSLSGAYVLGNDEKENITFYPALTPEGVRIDMLFSTGMLNKTHMLSTAPYDHATALAIWERKGPYSKLSPLLAEPTSVGYGTPNPYLPWKIPPCKGFPDTPPLPPAELESNR</sequence>
<protein>
    <submittedName>
        <fullName evidence="1">Uncharacterized protein</fullName>
    </submittedName>
</protein>
<dbReference type="Proteomes" id="UP000054560">
    <property type="component" value="Unassembled WGS sequence"/>
</dbReference>
<name>A0A0L0FYG3_9EUKA</name>
<evidence type="ECO:0000313" key="2">
    <source>
        <dbReference type="Proteomes" id="UP000054560"/>
    </source>
</evidence>
<keyword evidence="2" id="KW-1185">Reference proteome</keyword>
<accession>A0A0L0FYG3</accession>
<dbReference type="EMBL" id="KQ241984">
    <property type="protein sequence ID" value="KNC81875.1"/>
    <property type="molecule type" value="Genomic_DNA"/>
</dbReference>